<evidence type="ECO:0000313" key="3">
    <source>
        <dbReference type="EMBL" id="MFC5550931.1"/>
    </source>
</evidence>
<dbReference type="NCBIfam" id="NF033208">
    <property type="entry name" value="choice_anch_E"/>
    <property type="match status" value="1"/>
</dbReference>
<dbReference type="Proteomes" id="UP001596086">
    <property type="component" value="Unassembled WGS sequence"/>
</dbReference>
<keyword evidence="4" id="KW-1185">Reference proteome</keyword>
<dbReference type="Pfam" id="PF07589">
    <property type="entry name" value="PEP-CTERM"/>
    <property type="match status" value="1"/>
</dbReference>
<name>A0ABW0S1W0_9BURK</name>
<evidence type="ECO:0000256" key="1">
    <source>
        <dbReference type="SAM" id="SignalP"/>
    </source>
</evidence>
<proteinExistence type="predicted"/>
<evidence type="ECO:0000259" key="2">
    <source>
        <dbReference type="Pfam" id="PF07589"/>
    </source>
</evidence>
<reference evidence="4" key="1">
    <citation type="journal article" date="2019" name="Int. J. Syst. Evol. Microbiol.">
        <title>The Global Catalogue of Microorganisms (GCM) 10K type strain sequencing project: providing services to taxonomists for standard genome sequencing and annotation.</title>
        <authorList>
            <consortium name="The Broad Institute Genomics Platform"/>
            <consortium name="The Broad Institute Genome Sequencing Center for Infectious Disease"/>
            <person name="Wu L."/>
            <person name="Ma J."/>
        </authorList>
    </citation>
    <scope>NUCLEOTIDE SEQUENCE [LARGE SCALE GENOMIC DNA]</scope>
    <source>
        <strain evidence="4">CGMCC 4.5798</strain>
    </source>
</reference>
<keyword evidence="1" id="KW-0732">Signal</keyword>
<comment type="caution">
    <text evidence="3">The sequence shown here is derived from an EMBL/GenBank/DDBJ whole genome shotgun (WGS) entry which is preliminary data.</text>
</comment>
<dbReference type="NCBIfam" id="TIGR02595">
    <property type="entry name" value="PEP_CTERM"/>
    <property type="match status" value="1"/>
</dbReference>
<feature type="signal peptide" evidence="1">
    <location>
        <begin position="1"/>
        <end position="25"/>
    </location>
</feature>
<dbReference type="RefSeq" id="WP_379774266.1">
    <property type="nucleotide sequence ID" value="NZ_JBHSMZ010000016.1"/>
</dbReference>
<evidence type="ECO:0000313" key="4">
    <source>
        <dbReference type="Proteomes" id="UP001596086"/>
    </source>
</evidence>
<feature type="domain" description="Ice-binding protein C-terminal" evidence="2">
    <location>
        <begin position="362"/>
        <end position="384"/>
    </location>
</feature>
<dbReference type="InterPro" id="IPR013424">
    <property type="entry name" value="Ice-binding_C"/>
</dbReference>
<protein>
    <submittedName>
        <fullName evidence="3">Choice-of-anchor E domain-containing protein</fullName>
    </submittedName>
</protein>
<sequence length="388" mass="39229">MSLKPLSAVVSSYIALLAVSASAHAGVVTASQDFTVAVSAPALSGTGKTSQKTSVTTSFNQFDASKGVLTGVNIGTKTAATSVQNTSVDFSYNRNTPNGTTTGAVQSTIGFDAAGASDSAASTPSKTTVNCTRTVAAPNTAAKCGSGPVLNTNNTVAAASGKAAGTMPDELSKAVDNAYLNDYVGAGMVDVTESLEVNASNSGAIGGATVTTKANATWNGATTLSYTYLEHASAGFDGIAGDTLDLDFGSYNLGDKVGSLNFSLANLLGNRVALSLIKISQTGDTANQFLTNLDMFDDLIAGGSTLFQADFSASAVGMHYASYVLTFGDYAPDAASSSLYAGSTLNLNLYGAVLAPANQNVDVPEPASIMLLGLGAAAFGLSRKRRQR</sequence>
<gene>
    <name evidence="3" type="ORF">ACFPO9_20635</name>
</gene>
<dbReference type="EMBL" id="JBHSMZ010000016">
    <property type="protein sequence ID" value="MFC5550931.1"/>
    <property type="molecule type" value="Genomic_DNA"/>
</dbReference>
<feature type="chain" id="PRO_5046832164" evidence="1">
    <location>
        <begin position="26"/>
        <end position="388"/>
    </location>
</feature>
<accession>A0ABW0S1W0</accession>
<organism evidence="3 4">
    <name type="scientific">Massilia aerilata</name>
    <dbReference type="NCBI Taxonomy" id="453817"/>
    <lineage>
        <taxon>Bacteria</taxon>
        <taxon>Pseudomonadati</taxon>
        <taxon>Pseudomonadota</taxon>
        <taxon>Betaproteobacteria</taxon>
        <taxon>Burkholderiales</taxon>
        <taxon>Oxalobacteraceae</taxon>
        <taxon>Telluria group</taxon>
        <taxon>Massilia</taxon>
    </lineage>
</organism>